<dbReference type="CDD" id="cd05271">
    <property type="entry name" value="NDUFA9_like_SDR_a"/>
    <property type="match status" value="1"/>
</dbReference>
<organism evidence="2 3">
    <name type="scientific">Endosaccharibacter trunci</name>
    <dbReference type="NCBI Taxonomy" id="2812733"/>
    <lineage>
        <taxon>Bacteria</taxon>
        <taxon>Pseudomonadati</taxon>
        <taxon>Pseudomonadota</taxon>
        <taxon>Alphaproteobacteria</taxon>
        <taxon>Acetobacterales</taxon>
        <taxon>Acetobacteraceae</taxon>
        <taxon>Endosaccharibacter</taxon>
    </lineage>
</organism>
<dbReference type="SUPFAM" id="SSF51735">
    <property type="entry name" value="NAD(P)-binding Rossmann-fold domains"/>
    <property type="match status" value="1"/>
</dbReference>
<evidence type="ECO:0000313" key="2">
    <source>
        <dbReference type="EMBL" id="MCQ8279460.1"/>
    </source>
</evidence>
<gene>
    <name evidence="2" type="ORF">NFI95_13520</name>
</gene>
<dbReference type="InterPro" id="IPR051207">
    <property type="entry name" value="ComplexI_NDUFA9_subunit"/>
</dbReference>
<keyword evidence="3" id="KW-1185">Reference proteome</keyword>
<dbReference type="RefSeq" id="WP_422864943.1">
    <property type="nucleotide sequence ID" value="NZ_JAMSKV010000012.1"/>
</dbReference>
<dbReference type="PANTHER" id="PTHR12126">
    <property type="entry name" value="NADH-UBIQUINONE OXIDOREDUCTASE 39 KDA SUBUNIT-RELATED"/>
    <property type="match status" value="1"/>
</dbReference>
<dbReference type="InterPro" id="IPR016040">
    <property type="entry name" value="NAD(P)-bd_dom"/>
</dbReference>
<protein>
    <submittedName>
        <fullName evidence="2">Complex I NDUFA9 subunit family protein</fullName>
    </submittedName>
</protein>
<dbReference type="InterPro" id="IPR036291">
    <property type="entry name" value="NAD(P)-bd_dom_sf"/>
</dbReference>
<accession>A0ABT1W993</accession>
<evidence type="ECO:0000313" key="3">
    <source>
        <dbReference type="Proteomes" id="UP001524587"/>
    </source>
</evidence>
<evidence type="ECO:0000259" key="1">
    <source>
        <dbReference type="Pfam" id="PF13460"/>
    </source>
</evidence>
<dbReference type="Proteomes" id="UP001524587">
    <property type="component" value="Unassembled WGS sequence"/>
</dbReference>
<sequence length="315" mass="33791">MATRSVATVFGGTGFLGRYIVRRLAADGHVVRVAVRHAAAANDLRPFGRVGQVVPLSVSIHDEDAVARAVEGAQIVVNLVGILAESKRGDFGRVHRDGAARIARLSAAAGVDRLVQVSAIGADPDSDSAYARSKAEGEQAVRENFPDATILRPSLVFGPEDSFFNRFGAIGRISPFMPVFSGGTRMQPVYAGDVADAVRAVTLPGAPRGGTYELGGPRVWTFRELLAWMMREMRRRRPLIAVPPAIASLQASILERLPGKMLTRDQLRMLGRDNVVAPDAAGLQDLGIVPTPVELVVPSYLQRYRPGGGKRELPA</sequence>
<proteinExistence type="predicted"/>
<dbReference type="Gene3D" id="3.40.50.720">
    <property type="entry name" value="NAD(P)-binding Rossmann-like Domain"/>
    <property type="match status" value="1"/>
</dbReference>
<name>A0ABT1W993_9PROT</name>
<feature type="domain" description="NAD(P)-binding" evidence="1">
    <location>
        <begin position="11"/>
        <end position="154"/>
    </location>
</feature>
<dbReference type="PANTHER" id="PTHR12126:SF11">
    <property type="entry name" value="NADH DEHYDROGENASE [UBIQUINONE] 1 ALPHA SUBCOMPLEX SUBUNIT 9, MITOCHONDRIAL"/>
    <property type="match status" value="1"/>
</dbReference>
<comment type="caution">
    <text evidence="2">The sequence shown here is derived from an EMBL/GenBank/DDBJ whole genome shotgun (WGS) entry which is preliminary data.</text>
</comment>
<dbReference type="Pfam" id="PF13460">
    <property type="entry name" value="NAD_binding_10"/>
    <property type="match status" value="1"/>
</dbReference>
<reference evidence="2 3" key="1">
    <citation type="submission" date="2022-06" db="EMBL/GenBank/DDBJ databases">
        <title>Endosaccharibacter gen. nov., sp. nov., endophytic bacteria isolated from sugarcane.</title>
        <authorList>
            <person name="Pitiwittayakul N."/>
            <person name="Yukphan P."/>
            <person name="Charoenyingcharoen P."/>
            <person name="Tanasupawat S."/>
        </authorList>
    </citation>
    <scope>NUCLEOTIDE SEQUENCE [LARGE SCALE GENOMIC DNA]</scope>
    <source>
        <strain evidence="2 3">KSS8</strain>
    </source>
</reference>
<dbReference type="EMBL" id="JAMSKV010000012">
    <property type="protein sequence ID" value="MCQ8279460.1"/>
    <property type="molecule type" value="Genomic_DNA"/>
</dbReference>